<keyword evidence="1" id="KW-0812">Transmembrane</keyword>
<proteinExistence type="predicted"/>
<feature type="transmembrane region" description="Helical" evidence="1">
    <location>
        <begin position="97"/>
        <end position="119"/>
    </location>
</feature>
<evidence type="ECO:0000313" key="3">
    <source>
        <dbReference type="Proteomes" id="UP000649829"/>
    </source>
</evidence>
<dbReference type="EMBL" id="BMLF01000007">
    <property type="protein sequence ID" value="GGM15650.1"/>
    <property type="molecule type" value="Genomic_DNA"/>
</dbReference>
<reference evidence="2" key="2">
    <citation type="submission" date="2020-09" db="EMBL/GenBank/DDBJ databases">
        <authorList>
            <person name="Sun Q."/>
            <person name="Zhou Y."/>
        </authorList>
    </citation>
    <scope>NUCLEOTIDE SEQUENCE</scope>
    <source>
        <strain evidence="2">CGMCC 1.6293</strain>
    </source>
</reference>
<feature type="transmembrane region" description="Helical" evidence="1">
    <location>
        <begin position="67"/>
        <end position="85"/>
    </location>
</feature>
<feature type="transmembrane region" description="Helical" evidence="1">
    <location>
        <begin position="33"/>
        <end position="55"/>
    </location>
</feature>
<keyword evidence="1" id="KW-0472">Membrane</keyword>
<evidence type="ECO:0000256" key="1">
    <source>
        <dbReference type="SAM" id="Phobius"/>
    </source>
</evidence>
<evidence type="ECO:0008006" key="4">
    <source>
        <dbReference type="Google" id="ProtNLM"/>
    </source>
</evidence>
<sequence>MLKMIYSLLAYLLANAAGLLLATLLLPGFRIDVLSFVFAVALFSGIQTLLGPLVTKTAIQYIPQIRGGIALVTIFVVLFIVDILMDGFHMGGLSNWLAATLLVWIGSLVAAILLPIYVFKELVQHHREERRDL</sequence>
<keyword evidence="3" id="KW-1185">Reference proteome</keyword>
<organism evidence="2 3">
    <name type="scientific">Pseudooceanicola nanhaiensis</name>
    <dbReference type="NCBI Taxonomy" id="375761"/>
    <lineage>
        <taxon>Bacteria</taxon>
        <taxon>Pseudomonadati</taxon>
        <taxon>Pseudomonadota</taxon>
        <taxon>Alphaproteobacteria</taxon>
        <taxon>Rhodobacterales</taxon>
        <taxon>Paracoccaceae</taxon>
        <taxon>Pseudooceanicola</taxon>
    </lineage>
</organism>
<accession>A0A917WMM1</accession>
<feature type="transmembrane region" description="Helical" evidence="1">
    <location>
        <begin position="7"/>
        <end position="27"/>
    </location>
</feature>
<dbReference type="Proteomes" id="UP000649829">
    <property type="component" value="Unassembled WGS sequence"/>
</dbReference>
<evidence type="ECO:0000313" key="2">
    <source>
        <dbReference type="EMBL" id="GGM15650.1"/>
    </source>
</evidence>
<comment type="caution">
    <text evidence="2">The sequence shown here is derived from an EMBL/GenBank/DDBJ whole genome shotgun (WGS) entry which is preliminary data.</text>
</comment>
<gene>
    <name evidence="2" type="ORF">GCM10011534_42070</name>
</gene>
<dbReference type="AlphaFoldDB" id="A0A917WMM1"/>
<protein>
    <recommendedName>
        <fullName evidence="4">4 TMS phage holin, superfamily IV</fullName>
    </recommendedName>
</protein>
<name>A0A917WMM1_9RHOB</name>
<reference evidence="2" key="1">
    <citation type="journal article" date="2014" name="Int. J. Syst. Evol. Microbiol.">
        <title>Complete genome sequence of Corynebacterium casei LMG S-19264T (=DSM 44701T), isolated from a smear-ripened cheese.</title>
        <authorList>
            <consortium name="US DOE Joint Genome Institute (JGI-PGF)"/>
            <person name="Walter F."/>
            <person name="Albersmeier A."/>
            <person name="Kalinowski J."/>
            <person name="Ruckert C."/>
        </authorList>
    </citation>
    <scope>NUCLEOTIDE SEQUENCE</scope>
    <source>
        <strain evidence="2">CGMCC 1.6293</strain>
    </source>
</reference>
<keyword evidence="1" id="KW-1133">Transmembrane helix</keyword>